<evidence type="ECO:0000313" key="3">
    <source>
        <dbReference type="EMBL" id="MBF8378508.1"/>
    </source>
</evidence>
<dbReference type="InterPro" id="IPR001387">
    <property type="entry name" value="Cro/C1-type_HTH"/>
</dbReference>
<dbReference type="EMBL" id="JADPKZ010000045">
    <property type="protein sequence ID" value="MBF8378508.1"/>
    <property type="molecule type" value="Genomic_DNA"/>
</dbReference>
<dbReference type="Proteomes" id="UP000642910">
    <property type="component" value="Unassembled WGS sequence"/>
</dbReference>
<dbReference type="CDD" id="cd00093">
    <property type="entry name" value="HTH_XRE"/>
    <property type="match status" value="1"/>
</dbReference>
<dbReference type="PROSITE" id="PS50943">
    <property type="entry name" value="HTH_CROC1"/>
    <property type="match status" value="1"/>
</dbReference>
<dbReference type="RefSeq" id="WP_195867980.1">
    <property type="nucleotide sequence ID" value="NZ_JADPKZ010000045.1"/>
</dbReference>
<comment type="caution">
    <text evidence="3">The sequence shown here is derived from an EMBL/GenBank/DDBJ whole genome shotgun (WGS) entry which is preliminary data.</text>
</comment>
<protein>
    <submittedName>
        <fullName evidence="3">Helix-turn-helix transcriptional regulator</fullName>
    </submittedName>
</protein>
<dbReference type="SUPFAM" id="SSF47413">
    <property type="entry name" value="lambda repressor-like DNA-binding domains"/>
    <property type="match status" value="1"/>
</dbReference>
<proteinExistence type="predicted"/>
<evidence type="ECO:0000256" key="1">
    <source>
        <dbReference type="ARBA" id="ARBA00023125"/>
    </source>
</evidence>
<feature type="domain" description="HTH cro/C1-type" evidence="2">
    <location>
        <begin position="7"/>
        <end position="61"/>
    </location>
</feature>
<dbReference type="InterPro" id="IPR050807">
    <property type="entry name" value="TransReg_Diox_bact_type"/>
</dbReference>
<dbReference type="PANTHER" id="PTHR46797">
    <property type="entry name" value="HTH-TYPE TRANSCRIPTIONAL REGULATOR"/>
    <property type="match status" value="1"/>
</dbReference>
<name>A0ABS0F5D1_9BACL</name>
<dbReference type="SMART" id="SM00530">
    <property type="entry name" value="HTH_XRE"/>
    <property type="match status" value="1"/>
</dbReference>
<keyword evidence="1" id="KW-0238">DNA-binding</keyword>
<evidence type="ECO:0000259" key="2">
    <source>
        <dbReference type="PROSITE" id="PS50943"/>
    </source>
</evidence>
<gene>
    <name evidence="3" type="ORF">IW967_11645</name>
</gene>
<dbReference type="Pfam" id="PF01381">
    <property type="entry name" value="HTH_3"/>
    <property type="match status" value="1"/>
</dbReference>
<evidence type="ECO:0000313" key="4">
    <source>
        <dbReference type="Proteomes" id="UP000642910"/>
    </source>
</evidence>
<keyword evidence="4" id="KW-1185">Reference proteome</keyword>
<reference evidence="3 4" key="1">
    <citation type="submission" date="2020-11" db="EMBL/GenBank/DDBJ databases">
        <title>Genomic insight of Alicyclobacillus mali FL 18 reveals a new arsenic-resistant strain, with potential in environmental biotechnology.</title>
        <authorList>
            <person name="Fiorentino G."/>
            <person name="Gallo G."/>
            <person name="Aulitto M."/>
        </authorList>
    </citation>
    <scope>NUCLEOTIDE SEQUENCE [LARGE SCALE GENOMIC DNA]</scope>
    <source>
        <strain evidence="3 4">FL 18</strain>
    </source>
</reference>
<accession>A0ABS0F5D1</accession>
<dbReference type="InterPro" id="IPR010982">
    <property type="entry name" value="Lambda_DNA-bd_dom_sf"/>
</dbReference>
<dbReference type="PANTHER" id="PTHR46797:SF1">
    <property type="entry name" value="METHYLPHOSPHONATE SYNTHASE"/>
    <property type="match status" value="1"/>
</dbReference>
<organism evidence="3 4">
    <name type="scientific">Alicyclobacillus mali</name>
    <name type="common">ex Roth et al. 2021</name>
    <dbReference type="NCBI Taxonomy" id="1123961"/>
    <lineage>
        <taxon>Bacteria</taxon>
        <taxon>Bacillati</taxon>
        <taxon>Bacillota</taxon>
        <taxon>Bacilli</taxon>
        <taxon>Bacillales</taxon>
        <taxon>Alicyclobacillaceae</taxon>
        <taxon>Alicyclobacillus</taxon>
    </lineage>
</organism>
<dbReference type="Gene3D" id="1.10.260.40">
    <property type="entry name" value="lambda repressor-like DNA-binding domains"/>
    <property type="match status" value="1"/>
</dbReference>
<sequence>MDVVDRIEQLREQAGLSVNQLAKRAGIGQASLSQVVNRKNKPSLDTLERLCGVFGISLAEFFAESPDQAAMLRWQERIQRIERLPSEKRDALIRFIDVFSQ</sequence>